<feature type="domain" description="Dipeptidylpeptidase IV N-terminal" evidence="2">
    <location>
        <begin position="120"/>
        <end position="457"/>
    </location>
</feature>
<dbReference type="Gene3D" id="3.40.50.1820">
    <property type="entry name" value="alpha/beta hydrolase"/>
    <property type="match status" value="1"/>
</dbReference>
<evidence type="ECO:0008006" key="5">
    <source>
        <dbReference type="Google" id="ProtNLM"/>
    </source>
</evidence>
<accession>A0A9W4R2T7</accession>
<dbReference type="InterPro" id="IPR001375">
    <property type="entry name" value="Peptidase_S9_cat"/>
</dbReference>
<dbReference type="Proteomes" id="UP001152467">
    <property type="component" value="Unassembled WGS sequence"/>
</dbReference>
<evidence type="ECO:0000313" key="3">
    <source>
        <dbReference type="EMBL" id="CAH9064085.1"/>
    </source>
</evidence>
<dbReference type="SUPFAM" id="SSF53474">
    <property type="entry name" value="alpha/beta-Hydrolases"/>
    <property type="match status" value="1"/>
</dbReference>
<dbReference type="GO" id="GO:0006508">
    <property type="term" value="P:proteolysis"/>
    <property type="evidence" value="ECO:0007669"/>
    <property type="project" value="InterPro"/>
</dbReference>
<dbReference type="SUPFAM" id="SSF82171">
    <property type="entry name" value="DPP6 N-terminal domain-like"/>
    <property type="match status" value="1"/>
</dbReference>
<protein>
    <recommendedName>
        <fullName evidence="5">S9 family peptidase</fullName>
    </recommendedName>
</protein>
<feature type="domain" description="Peptidase S9 prolyl oligopeptidase catalytic" evidence="1">
    <location>
        <begin position="541"/>
        <end position="735"/>
    </location>
</feature>
<organism evidence="3 4">
    <name type="scientific">Pseudoalteromonas holothuriae</name>
    <dbReference type="NCBI Taxonomy" id="2963714"/>
    <lineage>
        <taxon>Bacteria</taxon>
        <taxon>Pseudomonadati</taxon>
        <taxon>Pseudomonadota</taxon>
        <taxon>Gammaproteobacteria</taxon>
        <taxon>Alteromonadales</taxon>
        <taxon>Pseudoalteromonadaceae</taxon>
        <taxon>Pseudoalteromonas</taxon>
    </lineage>
</organism>
<evidence type="ECO:0000313" key="4">
    <source>
        <dbReference type="Proteomes" id="UP001152467"/>
    </source>
</evidence>
<sequence length="748" mass="85392">MRSSSNQAMTINQQVSSEQYHRAEQFLPHNLKPLIKNNWLEAHWLSGKDMFWFRQQVANNGHQFIMVDAKNNLQGPAFDHTQLMKAIEKHGIEVNGPTHLPLKQPIITLNSLNFQLNEQQWQCDLTHYLCNSSEVIKPNTPSSGLSPDGRWQVSVNNYNLVLHSIEQGTQQQLTHDGSELFPYALTHPNPHASFKNSTPYPDDNFSVMWSDNSRYVITHKIDRSKTNKLTLVQANTYKGLTPRAISYYYPMAGDEQLPMANLILIDTKTARVTTLDTPPVMQTYYGSPIWGWWQDNGRFVYHDRERGNKTYHMREVIPEQSTVRTLVTEQDDKYVDPWTQLYWHLPELNAFVWSSQRSGYQHLYLYDTTTGKLKNAITSGAMTVRAIRAIDSQSKHIYFEASGKEAGRDPYYRHLYRANLDGTGLTLLTPEAAEHSTQLSDDYKYVIDTYSTPTTPPVSVLRDSQTGKVIRQLQRADTSALIATGWQPPRPFKVLAGDNKTPLYGLMYLPSNFDPNKKYPIIDDIYTGPHNFFTAKSFNTYSTQANALAELGFIVIKMDGRGTHKRGRAFHEYSFKNLGGGTDDHVVAIKQLAKEHSYIDINRVGIFGFSAGGYDTAHAMFKHPDFFKVGVAASGNHDFRVDKAGWNEMWMGYPVTSHWDAQSNLTMAKHLQGKLLLAHGELDSNVHPAATLQLASKLIEANKDFELMIYPNMGHVLDKNPYFVRKRWDFFVEHLLGAKPPKEYELSW</sequence>
<dbReference type="Pfam" id="PF00326">
    <property type="entry name" value="Peptidase_S9"/>
    <property type="match status" value="1"/>
</dbReference>
<dbReference type="Pfam" id="PF00930">
    <property type="entry name" value="DPPIV_N"/>
    <property type="match status" value="1"/>
</dbReference>
<dbReference type="InterPro" id="IPR029058">
    <property type="entry name" value="AB_hydrolase_fold"/>
</dbReference>
<dbReference type="InterPro" id="IPR002469">
    <property type="entry name" value="Peptidase_S9B_N"/>
</dbReference>
<gene>
    <name evidence="3" type="ORF">PSECIP111854_03361</name>
</gene>
<dbReference type="AlphaFoldDB" id="A0A9W4R2T7"/>
<reference evidence="3" key="1">
    <citation type="submission" date="2022-07" db="EMBL/GenBank/DDBJ databases">
        <authorList>
            <person name="Criscuolo A."/>
        </authorList>
    </citation>
    <scope>NUCLEOTIDE SEQUENCE</scope>
    <source>
        <strain evidence="3">CIP111854</strain>
    </source>
</reference>
<proteinExistence type="predicted"/>
<comment type="caution">
    <text evidence="3">The sequence shown here is derived from an EMBL/GenBank/DDBJ whole genome shotgun (WGS) entry which is preliminary data.</text>
</comment>
<dbReference type="PANTHER" id="PTHR11731">
    <property type="entry name" value="PROTEASE FAMILY S9B,C DIPEPTIDYL-PEPTIDASE IV-RELATED"/>
    <property type="match status" value="1"/>
</dbReference>
<name>A0A9W4R2T7_9GAMM</name>
<evidence type="ECO:0000259" key="1">
    <source>
        <dbReference type="Pfam" id="PF00326"/>
    </source>
</evidence>
<dbReference type="RefSeq" id="WP_261626861.1">
    <property type="nucleotide sequence ID" value="NZ_CAMAPC010000017.1"/>
</dbReference>
<dbReference type="Gene3D" id="2.140.10.30">
    <property type="entry name" value="Dipeptidylpeptidase IV, N-terminal domain"/>
    <property type="match status" value="1"/>
</dbReference>
<keyword evidence="4" id="KW-1185">Reference proteome</keyword>
<dbReference type="EMBL" id="CAMAPC010000017">
    <property type="protein sequence ID" value="CAH9064085.1"/>
    <property type="molecule type" value="Genomic_DNA"/>
</dbReference>
<dbReference type="PANTHER" id="PTHR11731:SF118">
    <property type="entry name" value="BLR1971 PROTEIN"/>
    <property type="match status" value="1"/>
</dbReference>
<dbReference type="InterPro" id="IPR050278">
    <property type="entry name" value="Serine_Prot_S9B/DPPIV"/>
</dbReference>
<dbReference type="GO" id="GO:0008236">
    <property type="term" value="F:serine-type peptidase activity"/>
    <property type="evidence" value="ECO:0007669"/>
    <property type="project" value="InterPro"/>
</dbReference>
<evidence type="ECO:0000259" key="2">
    <source>
        <dbReference type="Pfam" id="PF00930"/>
    </source>
</evidence>